<reference evidence="2" key="1">
    <citation type="submission" date="2020-02" db="EMBL/GenBank/DDBJ databases">
        <authorList>
            <person name="Meier V. D."/>
        </authorList>
    </citation>
    <scope>NUCLEOTIDE SEQUENCE</scope>
    <source>
        <strain evidence="2">AVDCRST_MAG84</strain>
    </source>
</reference>
<evidence type="ECO:0000256" key="1">
    <source>
        <dbReference type="SAM" id="MobiDB-lite"/>
    </source>
</evidence>
<evidence type="ECO:0008006" key="3">
    <source>
        <dbReference type="Google" id="ProtNLM"/>
    </source>
</evidence>
<gene>
    <name evidence="2" type="ORF">AVDCRST_MAG84-7352</name>
</gene>
<evidence type="ECO:0000313" key="2">
    <source>
        <dbReference type="EMBL" id="CAA9423896.1"/>
    </source>
</evidence>
<name>A0A6J4PT97_9CYAN</name>
<dbReference type="AlphaFoldDB" id="A0A6J4PT97"/>
<protein>
    <recommendedName>
        <fullName evidence="3">Glycine zipper domain-containing protein</fullName>
    </recommendedName>
</protein>
<proteinExistence type="predicted"/>
<dbReference type="EMBL" id="CADCTZ010001838">
    <property type="protein sequence ID" value="CAA9423896.1"/>
    <property type="molecule type" value="Genomic_DNA"/>
</dbReference>
<organism evidence="2">
    <name type="scientific">uncultured Microcoleus sp</name>
    <dbReference type="NCBI Taxonomy" id="259945"/>
    <lineage>
        <taxon>Bacteria</taxon>
        <taxon>Bacillati</taxon>
        <taxon>Cyanobacteriota</taxon>
        <taxon>Cyanophyceae</taxon>
        <taxon>Oscillatoriophycideae</taxon>
        <taxon>Oscillatoriales</taxon>
        <taxon>Microcoleaceae</taxon>
        <taxon>Microcoleus</taxon>
        <taxon>environmental samples</taxon>
    </lineage>
</organism>
<sequence length="173" mass="18058">MSDDKKTVHEPDANLDPLSGETGAHPVGTGLGAASAGAAGAAIGGAVGGPVGAVVGAVIGAVSGGLVGKGVAEAIDPTVEDAYWQSNYSSRPYADTSVTYEDYQPAYRTGYEGYTRYGGTGKSYNEIENDLQRDYETNRGKSNLGWEKAKHATRDAWDRVERAVPGDIDKDGR</sequence>
<feature type="region of interest" description="Disordered" evidence="1">
    <location>
        <begin position="1"/>
        <end position="31"/>
    </location>
</feature>
<feature type="compositionally biased region" description="Basic and acidic residues" evidence="1">
    <location>
        <begin position="1"/>
        <end position="12"/>
    </location>
</feature>
<accession>A0A6J4PT97</accession>